<reference evidence="2" key="1">
    <citation type="submission" date="2018-05" db="EMBL/GenBank/DDBJ databases">
        <authorList>
            <person name="Lanie J.A."/>
            <person name="Ng W.-L."/>
            <person name="Kazmierczak K.M."/>
            <person name="Andrzejewski T.M."/>
            <person name="Davidsen T.M."/>
            <person name="Wayne K.J."/>
            <person name="Tettelin H."/>
            <person name="Glass J.I."/>
            <person name="Rusch D."/>
            <person name="Podicherti R."/>
            <person name="Tsui H.-C.T."/>
            <person name="Winkler M.E."/>
        </authorList>
    </citation>
    <scope>NUCLEOTIDE SEQUENCE</scope>
</reference>
<dbReference type="InterPro" id="IPR028896">
    <property type="entry name" value="GcvT/YgfZ/DmdA"/>
</dbReference>
<organism evidence="2">
    <name type="scientific">marine metagenome</name>
    <dbReference type="NCBI Taxonomy" id="408172"/>
    <lineage>
        <taxon>unclassified sequences</taxon>
        <taxon>metagenomes</taxon>
        <taxon>ecological metagenomes</taxon>
    </lineage>
</organism>
<gene>
    <name evidence="2" type="ORF">METZ01_LOCUS113619</name>
</gene>
<name>A0A381X7M8_9ZZZZ</name>
<dbReference type="Gene3D" id="3.30.1360.120">
    <property type="entry name" value="Probable tRNA modification gtpase trme, domain 1"/>
    <property type="match status" value="1"/>
</dbReference>
<proteinExistence type="predicted"/>
<dbReference type="InterPro" id="IPR006222">
    <property type="entry name" value="GCVT_N"/>
</dbReference>
<dbReference type="AlphaFoldDB" id="A0A381X7M8"/>
<dbReference type="Pfam" id="PF01571">
    <property type="entry name" value="GCV_T"/>
    <property type="match status" value="1"/>
</dbReference>
<dbReference type="EMBL" id="UINC01014200">
    <property type="protein sequence ID" value="SVA60765.1"/>
    <property type="molecule type" value="Genomic_DNA"/>
</dbReference>
<evidence type="ECO:0000259" key="1">
    <source>
        <dbReference type="Pfam" id="PF01571"/>
    </source>
</evidence>
<feature type="domain" description="GCVT N-terminal" evidence="1">
    <location>
        <begin position="2"/>
        <end position="95"/>
    </location>
</feature>
<protein>
    <recommendedName>
        <fullName evidence="1">GCVT N-terminal domain-containing protein</fullName>
    </recommendedName>
</protein>
<dbReference type="PANTHER" id="PTHR43757:SF2">
    <property type="entry name" value="AMINOMETHYLTRANSFERASE, MITOCHONDRIAL"/>
    <property type="match status" value="1"/>
</dbReference>
<feature type="non-terminal residue" evidence="2">
    <location>
        <position position="1"/>
    </location>
</feature>
<dbReference type="PANTHER" id="PTHR43757">
    <property type="entry name" value="AMINOMETHYLTRANSFERASE"/>
    <property type="match status" value="1"/>
</dbReference>
<accession>A0A381X7M8</accession>
<dbReference type="GO" id="GO:0005739">
    <property type="term" value="C:mitochondrion"/>
    <property type="evidence" value="ECO:0007669"/>
    <property type="project" value="TreeGrafter"/>
</dbReference>
<dbReference type="InterPro" id="IPR027266">
    <property type="entry name" value="TrmE/GcvT-like"/>
</dbReference>
<sequence>VLVLTGPRSRDVLSKLTDADLSNQAFPWLRGKSIDVSGIQTRALRVSYAGELGWELHLPMENVSKQYDKLMEAGAEFGIVNFGTYVVNSLRLEKASDGAATLITLPIDK</sequence>
<dbReference type="SUPFAM" id="SSF103025">
    <property type="entry name" value="Folate-binding domain"/>
    <property type="match status" value="1"/>
</dbReference>
<evidence type="ECO:0000313" key="2">
    <source>
        <dbReference type="EMBL" id="SVA60765.1"/>
    </source>
</evidence>